<dbReference type="EMBL" id="CM018051">
    <property type="protein sequence ID" value="KAA8517211.1"/>
    <property type="molecule type" value="Genomic_DNA"/>
</dbReference>
<name>A0A5J4ZJ16_9ASTE</name>
<proteinExistence type="predicted"/>
<dbReference type="AlphaFoldDB" id="A0A5J4ZJ16"/>
<reference evidence="1 2" key="1">
    <citation type="submission" date="2019-09" db="EMBL/GenBank/DDBJ databases">
        <title>A chromosome-level genome assembly of the Chinese tupelo Nyssa sinensis.</title>
        <authorList>
            <person name="Yang X."/>
            <person name="Kang M."/>
            <person name="Yang Y."/>
            <person name="Xiong H."/>
            <person name="Wang M."/>
            <person name="Zhang Z."/>
            <person name="Wang Z."/>
            <person name="Wu H."/>
            <person name="Ma T."/>
            <person name="Liu J."/>
            <person name="Xi Z."/>
        </authorList>
    </citation>
    <scope>NUCLEOTIDE SEQUENCE [LARGE SCALE GENOMIC DNA]</scope>
    <source>
        <strain evidence="1">J267</strain>
        <tissue evidence="1">Leaf</tissue>
    </source>
</reference>
<evidence type="ECO:0000313" key="1">
    <source>
        <dbReference type="EMBL" id="KAA8517211.1"/>
    </source>
</evidence>
<keyword evidence="2" id="KW-1185">Reference proteome</keyword>
<evidence type="ECO:0000313" key="2">
    <source>
        <dbReference type="Proteomes" id="UP000325577"/>
    </source>
</evidence>
<dbReference type="PANTHER" id="PTHR31170">
    <property type="entry name" value="BNAC04G53230D PROTEIN"/>
    <property type="match status" value="1"/>
</dbReference>
<protein>
    <submittedName>
        <fullName evidence="1">Uncharacterized protein</fullName>
    </submittedName>
</protein>
<dbReference type="PANTHER" id="PTHR31170:SF17">
    <property type="match status" value="1"/>
</dbReference>
<dbReference type="Pfam" id="PF03140">
    <property type="entry name" value="DUF247"/>
    <property type="match status" value="2"/>
</dbReference>
<gene>
    <name evidence="1" type="ORF">F0562_017537</name>
</gene>
<accession>A0A5J4ZJ16</accession>
<sequence length="300" mass="35241">MKRKFDNIEFREVNDSIFNVDWIVNSLQRDLLLFENQLPFSILCPGYSQHVENSHQHRSKHLLGLIHDNWLPSFAVMKCDRVVTNKKTSLFIPCATKLRDVGIEFKMVEGAALFDGKFPNTEEGETSSLFYRKFIKFDEVEAMEDSLFDIKFGKGRRKILSLTMEEDRIVSFFRKFTCNLFDIMFQKAIIQIPRLTIEGRTESFRNLIAYEQHDPDHHLSYVTDYVTFMDCLIDTPQDVELLRRCGIIDSLIGDNQVVSAMFNKIRYSVIRPSNDDFQYARIFNDVNNHCNARMQKWMAN</sequence>
<dbReference type="InterPro" id="IPR004158">
    <property type="entry name" value="DUF247_pln"/>
</dbReference>
<dbReference type="Proteomes" id="UP000325577">
    <property type="component" value="Linkage Group LG8"/>
</dbReference>
<organism evidence="1 2">
    <name type="scientific">Nyssa sinensis</name>
    <dbReference type="NCBI Taxonomy" id="561372"/>
    <lineage>
        <taxon>Eukaryota</taxon>
        <taxon>Viridiplantae</taxon>
        <taxon>Streptophyta</taxon>
        <taxon>Embryophyta</taxon>
        <taxon>Tracheophyta</taxon>
        <taxon>Spermatophyta</taxon>
        <taxon>Magnoliopsida</taxon>
        <taxon>eudicotyledons</taxon>
        <taxon>Gunneridae</taxon>
        <taxon>Pentapetalae</taxon>
        <taxon>asterids</taxon>
        <taxon>Cornales</taxon>
        <taxon>Nyssaceae</taxon>
        <taxon>Nyssa</taxon>
    </lineage>
</organism>
<dbReference type="OrthoDB" id="591587at2759"/>